<protein>
    <submittedName>
        <fullName evidence="1">Uncharacterized protein</fullName>
    </submittedName>
</protein>
<reference evidence="1" key="2">
    <citation type="journal article" date="2012" name="PLoS ONE">
        <title>A Deeply Branching Thermophilic Bacterium with an Ancient Acetyl-CoA Pathway Dominates a Subsurface Ecosystem.</title>
        <authorList>
            <person name="Takami H."/>
            <person name="Noguchi H."/>
            <person name="Takaki Y."/>
            <person name="Uchiyama I."/>
            <person name="Toyoda A."/>
            <person name="Nishi S."/>
            <person name="Chee G.-J."/>
            <person name="Arai W."/>
            <person name="Nunoura T."/>
            <person name="Itoh T."/>
            <person name="Hattori M."/>
            <person name="Takai K."/>
        </authorList>
    </citation>
    <scope>NUCLEOTIDE SEQUENCE</scope>
</reference>
<proteinExistence type="predicted"/>
<accession>H5SIJ3</accession>
<name>H5SIJ3_9BACT</name>
<gene>
    <name evidence="1" type="ORF">HGMM_F33C03C22</name>
</gene>
<evidence type="ECO:0000313" key="1">
    <source>
        <dbReference type="EMBL" id="BAL55979.1"/>
    </source>
</evidence>
<sequence length="161" mass="18219">MRSLHRYIEFLGARFLWWDDKPNQPIEIDKQLLKTLSHGRVCPYFRLRSKQPGLSFAAPIEVYVICRGSAEPRLLASEEIVITDAPTVYVPGTIAASDVRQIIAFELRHAGHSIGHLSLCPVPVAKINSEGAFQAAPEDLPWSPAYDEELRERLDRLMEQP</sequence>
<reference evidence="1" key="1">
    <citation type="journal article" date="2005" name="Environ. Microbiol.">
        <title>Genetic and functional properties of uncultivated thermophilic crenarchaeotes from a subsurface gold mine as revealed by analysis of genome fragments.</title>
        <authorList>
            <person name="Nunoura T."/>
            <person name="Hirayama H."/>
            <person name="Takami H."/>
            <person name="Oida H."/>
            <person name="Nishi S."/>
            <person name="Shimamura S."/>
            <person name="Suzuki Y."/>
            <person name="Inagaki F."/>
            <person name="Takai K."/>
            <person name="Nealson K.H."/>
            <person name="Horikoshi K."/>
        </authorList>
    </citation>
    <scope>NUCLEOTIDE SEQUENCE</scope>
</reference>
<organism evidence="1">
    <name type="scientific">uncultured Planctomycetota bacterium</name>
    <dbReference type="NCBI Taxonomy" id="120965"/>
    <lineage>
        <taxon>Bacteria</taxon>
        <taxon>Pseudomonadati</taxon>
        <taxon>Planctomycetota</taxon>
        <taxon>environmental samples</taxon>
    </lineage>
</organism>
<dbReference type="AlphaFoldDB" id="H5SIJ3"/>
<dbReference type="EMBL" id="AP011734">
    <property type="protein sequence ID" value="BAL55979.1"/>
    <property type="molecule type" value="Genomic_DNA"/>
</dbReference>